<organism evidence="1 2">
    <name type="scientific">Blattamonas nauphoetae</name>
    <dbReference type="NCBI Taxonomy" id="2049346"/>
    <lineage>
        <taxon>Eukaryota</taxon>
        <taxon>Metamonada</taxon>
        <taxon>Preaxostyla</taxon>
        <taxon>Oxymonadida</taxon>
        <taxon>Blattamonas</taxon>
    </lineage>
</organism>
<comment type="caution">
    <text evidence="1">The sequence shown here is derived from an EMBL/GenBank/DDBJ whole genome shotgun (WGS) entry which is preliminary data.</text>
</comment>
<reference evidence="1 2" key="1">
    <citation type="journal article" date="2022" name="bioRxiv">
        <title>Genomics of Preaxostyla Flagellates Illuminates Evolutionary Transitions and the Path Towards Mitochondrial Loss.</title>
        <authorList>
            <person name="Novak L.V.F."/>
            <person name="Treitli S.C."/>
            <person name="Pyrih J."/>
            <person name="Halakuc P."/>
            <person name="Pipaliya S.V."/>
            <person name="Vacek V."/>
            <person name="Brzon O."/>
            <person name="Soukal P."/>
            <person name="Eme L."/>
            <person name="Dacks J.B."/>
            <person name="Karnkowska A."/>
            <person name="Elias M."/>
            <person name="Hampl V."/>
        </authorList>
    </citation>
    <scope>NUCLEOTIDE SEQUENCE [LARGE SCALE GENOMIC DNA]</scope>
    <source>
        <strain evidence="1">NAU3</strain>
        <tissue evidence="1">Gut</tissue>
    </source>
</reference>
<keyword evidence="2" id="KW-1185">Reference proteome</keyword>
<name>A0ABQ9XGV2_9EUKA</name>
<sequence>MDLRGLASGWGYRPGKISSCPQKVPDEECVPTSIRIINESSLDSHSIPATTDAFTISASDRQYVQLSKQILQYEMKRKRLNVQTMSEQTHKKYEELALPASITSDWRLVLQDSITIEDLRQGCLSLFDQVDSALTLSQTEINHAIRFLKYADMHIERRKRPHNKLLEIIFWNKTDQHTKLISSLINLVSLPSDALRTAALSFFDVGLRSSPLDFPIEVAATGLLPQLFLVLKPHEIPLIDTTIEFHRHLTSIVDNLFYFVSPETIIYHLGGRTKASEVIEPMYQSFCSYLQYLVDTPVSRPDHRAGFTFLFNMALFSSSNIEKQSQSSSPTVELFFGKIQRKMMNGLVSLFGHASARQVERLLQSGRNEENDIYTWVTAFEYLLGRVSKGKTISDIAANAVTGFLFRFPKHMALEFWSEDAFCLTMNDSIVSSSKLDSNALWTLFTPSQPHHAATILTTFTVFMRHLLSVACWLFLWKGWFPIFRNAVDPSKLAFTSEFTKLHTTLIKLLNDHLTMIQDCECEMTETNEWTPELRSDLDELHLAFSSQTKDYIVHLSLHPFALDDDDDDTILDFIDRLFQINDEHFGTSSFREEIRQEMDESARSLSPPPFILTSELILSRTSDEILNIVDRIVALLASDSPLDDDTIRDFRIPQKAAGRSTEQYFHALESLLSLHVNCSPQYSIGCLLSTRPDEHQPTFGEWDDVDFETGLILTRVINQNTLSLASHSSEPNTVLLNFVIRCLPQMRHCSNRHHPPQLERLISPSIDILGTFFLQPPPSEKRKAERRETAFVDILKLCDERVIARCVSRTGFFSRLVADLLNHNFDASESLFRVIVHHGFYTFIRPDDQKAIRKTFPRF</sequence>
<dbReference type="Proteomes" id="UP001281761">
    <property type="component" value="Unassembled WGS sequence"/>
</dbReference>
<dbReference type="EMBL" id="JARBJD010000133">
    <property type="protein sequence ID" value="KAK2950567.1"/>
    <property type="molecule type" value="Genomic_DNA"/>
</dbReference>
<protein>
    <submittedName>
        <fullName evidence="1">Uncharacterized protein</fullName>
    </submittedName>
</protein>
<evidence type="ECO:0000313" key="1">
    <source>
        <dbReference type="EMBL" id="KAK2950567.1"/>
    </source>
</evidence>
<proteinExistence type="predicted"/>
<accession>A0ABQ9XGV2</accession>
<gene>
    <name evidence="1" type="ORF">BLNAU_14459</name>
</gene>
<evidence type="ECO:0000313" key="2">
    <source>
        <dbReference type="Proteomes" id="UP001281761"/>
    </source>
</evidence>